<proteinExistence type="predicted"/>
<dbReference type="AlphaFoldDB" id="A0A2P2JAJ4"/>
<keyword evidence="2" id="KW-1133">Transmembrane helix</keyword>
<organism evidence="3">
    <name type="scientific">Rhizophora mucronata</name>
    <name type="common">Asiatic mangrove</name>
    <dbReference type="NCBI Taxonomy" id="61149"/>
    <lineage>
        <taxon>Eukaryota</taxon>
        <taxon>Viridiplantae</taxon>
        <taxon>Streptophyta</taxon>
        <taxon>Embryophyta</taxon>
        <taxon>Tracheophyta</taxon>
        <taxon>Spermatophyta</taxon>
        <taxon>Magnoliopsida</taxon>
        <taxon>eudicotyledons</taxon>
        <taxon>Gunneridae</taxon>
        <taxon>Pentapetalae</taxon>
        <taxon>rosids</taxon>
        <taxon>fabids</taxon>
        <taxon>Malpighiales</taxon>
        <taxon>Rhizophoraceae</taxon>
        <taxon>Rhizophora</taxon>
    </lineage>
</organism>
<feature type="region of interest" description="Disordered" evidence="1">
    <location>
        <begin position="58"/>
        <end position="77"/>
    </location>
</feature>
<keyword evidence="2" id="KW-0472">Membrane</keyword>
<name>A0A2P2JAJ4_RHIMU</name>
<reference evidence="3" key="1">
    <citation type="submission" date="2018-02" db="EMBL/GenBank/DDBJ databases">
        <title>Rhizophora mucronata_Transcriptome.</title>
        <authorList>
            <person name="Meera S.P."/>
            <person name="Sreeshan A."/>
            <person name="Augustine A."/>
        </authorList>
    </citation>
    <scope>NUCLEOTIDE SEQUENCE</scope>
    <source>
        <tissue evidence="3">Leaf</tissue>
    </source>
</reference>
<feature type="transmembrane region" description="Helical" evidence="2">
    <location>
        <begin position="138"/>
        <end position="166"/>
    </location>
</feature>
<dbReference type="PANTHER" id="PTHR35099">
    <property type="entry name" value="OS02G0182700 PROTEIN"/>
    <property type="match status" value="1"/>
</dbReference>
<dbReference type="PANTHER" id="PTHR35099:SF10">
    <property type="entry name" value="BZIP DOMAIN-CONTAINING PROTEIN"/>
    <property type="match status" value="1"/>
</dbReference>
<dbReference type="EMBL" id="GGEC01010021">
    <property type="protein sequence ID" value="MBW90504.1"/>
    <property type="molecule type" value="Transcribed_RNA"/>
</dbReference>
<evidence type="ECO:0000256" key="1">
    <source>
        <dbReference type="SAM" id="MobiDB-lite"/>
    </source>
</evidence>
<protein>
    <submittedName>
        <fullName evidence="3">Uncharacterized protein</fullName>
    </submittedName>
</protein>
<keyword evidence="2" id="KW-0812">Transmembrane</keyword>
<accession>A0A2P2JAJ4</accession>
<evidence type="ECO:0000256" key="2">
    <source>
        <dbReference type="SAM" id="Phobius"/>
    </source>
</evidence>
<sequence length="183" mass="19895">MSDEDEWVKLAMTDDSVIVRLLLKLSEAPPVAQQPQQPVVDSGAATLRVQWSVRQRRSRCVPRKKGDTTRASPTTPLSWSGATATSFSGGATAAAADGFEESSLAAKPVDTARSKVTVASETSTVKRSRKKKVCARSCYTFVLCLFNSEFCFMCVCTVLLATYIFYGGASHRPVYKGKKKKKG</sequence>
<evidence type="ECO:0000313" key="3">
    <source>
        <dbReference type="EMBL" id="MBW90504.1"/>
    </source>
</evidence>